<dbReference type="GO" id="GO:0000138">
    <property type="term" value="C:Golgi trans cisterna"/>
    <property type="evidence" value="ECO:0007669"/>
    <property type="project" value="TreeGrafter"/>
</dbReference>
<reference evidence="2" key="1">
    <citation type="submission" date="2020-11" db="EMBL/GenBank/DDBJ databases">
        <authorList>
            <consortium name="DOE Joint Genome Institute"/>
            <person name="Ahrendt S."/>
            <person name="Riley R."/>
            <person name="Andreopoulos W."/>
            <person name="Labutti K."/>
            <person name="Pangilinan J."/>
            <person name="Ruiz-Duenas F.J."/>
            <person name="Barrasa J.M."/>
            <person name="Sanchez-Garcia M."/>
            <person name="Camarero S."/>
            <person name="Miyauchi S."/>
            <person name="Serrano A."/>
            <person name="Linde D."/>
            <person name="Babiker R."/>
            <person name="Drula E."/>
            <person name="Ayuso-Fernandez I."/>
            <person name="Pacheco R."/>
            <person name="Padilla G."/>
            <person name="Ferreira P."/>
            <person name="Barriuso J."/>
            <person name="Kellner H."/>
            <person name="Castanera R."/>
            <person name="Alfaro M."/>
            <person name="Ramirez L."/>
            <person name="Pisabarro A.G."/>
            <person name="Kuo A."/>
            <person name="Tritt A."/>
            <person name="Lipzen A."/>
            <person name="He G."/>
            <person name="Yan M."/>
            <person name="Ng V."/>
            <person name="Cullen D."/>
            <person name="Martin F."/>
            <person name="Rosso M.-N."/>
            <person name="Henrissat B."/>
            <person name="Hibbett D."/>
            <person name="Martinez A.T."/>
            <person name="Grigoriev I.V."/>
        </authorList>
    </citation>
    <scope>NUCLEOTIDE SEQUENCE</scope>
    <source>
        <strain evidence="2">CBS 247.69</strain>
    </source>
</reference>
<organism evidence="2 3">
    <name type="scientific">Collybia nuda</name>
    <dbReference type="NCBI Taxonomy" id="64659"/>
    <lineage>
        <taxon>Eukaryota</taxon>
        <taxon>Fungi</taxon>
        <taxon>Dikarya</taxon>
        <taxon>Basidiomycota</taxon>
        <taxon>Agaricomycotina</taxon>
        <taxon>Agaricomycetes</taxon>
        <taxon>Agaricomycetidae</taxon>
        <taxon>Agaricales</taxon>
        <taxon>Tricholomatineae</taxon>
        <taxon>Clitocybaceae</taxon>
        <taxon>Collybia</taxon>
    </lineage>
</organism>
<protein>
    <submittedName>
        <fullName evidence="2">High-temperature-induced dauer-formation protein-domain-containing protein</fullName>
    </submittedName>
</protein>
<name>A0A9P5YD08_9AGAR</name>
<dbReference type="AlphaFoldDB" id="A0A9P5YD08"/>
<evidence type="ECO:0000313" key="3">
    <source>
        <dbReference type="Proteomes" id="UP000807353"/>
    </source>
</evidence>
<dbReference type="EMBL" id="MU150242">
    <property type="protein sequence ID" value="KAF9466425.1"/>
    <property type="molecule type" value="Genomic_DNA"/>
</dbReference>
<dbReference type="InterPro" id="IPR026705">
    <property type="entry name" value="Hid-1/Ecm30"/>
</dbReference>
<dbReference type="GO" id="GO:0016020">
    <property type="term" value="C:membrane"/>
    <property type="evidence" value="ECO:0007669"/>
    <property type="project" value="TreeGrafter"/>
</dbReference>
<dbReference type="OrthoDB" id="432953at2759"/>
<dbReference type="Proteomes" id="UP000807353">
    <property type="component" value="Unassembled WGS sequence"/>
</dbReference>
<feature type="compositionally biased region" description="Polar residues" evidence="1">
    <location>
        <begin position="693"/>
        <end position="706"/>
    </location>
</feature>
<feature type="compositionally biased region" description="Basic and acidic residues" evidence="1">
    <location>
        <begin position="711"/>
        <end position="725"/>
    </location>
</feature>
<dbReference type="PANTHER" id="PTHR21575">
    <property type="entry name" value="PROTEIN HID1"/>
    <property type="match status" value="1"/>
</dbReference>
<dbReference type="PANTHER" id="PTHR21575:SF12">
    <property type="entry name" value="PROTEIN HID1"/>
    <property type="match status" value="1"/>
</dbReference>
<dbReference type="Pfam" id="PF12722">
    <property type="entry name" value="Hid1"/>
    <property type="match status" value="1"/>
</dbReference>
<keyword evidence="3" id="KW-1185">Reference proteome</keyword>
<sequence length="930" mass="103032">MFSRLPQRFTAPFGLLGDEAKLAFPSQPGGIAKLAAVRNILDSDSYWNQYFILFDSPSDVFSLITPHHIRRALLDAPENVATLVRVVIARLSTLISNHNFPSPTNGPVTAFASSFIKTGTTSLEGNTTKEVLNCLRVLQRVLPVIFEVEGESNAFELELLWKKEEVEESEVDGTDSTEAPQFVIEDDDDSDGERDQVTVTKSKPKIKRQLPSLGEKLFSSIIDLLFCCGFTLPTKIQIDHHKINYVIWEKGIGSTVDPGASHIYDSNKTEVLRLLLVLLSRQIYVPPASLFSKPSLYSLHIVQKTARRDVLTILCSLLNTAMNSSSPSDNTIGGMAGSMAGKLPYNHLVFKGEDSRSSLVGICFQVLCVLLDFQSGNAKDSVIGTGENQTSSPTARTNAFRYFLVKLHRAQDFEFIIDGIVGILEQQMATMNHLLPGARKSIPYINETVILLWKMIELNKKFRTYALQSDKSMDLIAYLLCYTMEVKDKPQQHGLCRALSYIIQTLSADPAFGPQLTKPVKAQLPVKWNAAGTAADFMVNAIYAIVATTSGTLNSLYPALIIALANSAPYFKNLTVTASTRLIQLFTSFSNPLFLLADEGHPRLLFFMLEIFSSVILHHLSDNPNLIYGILSAHKSFEDLGTFTLSRGLREIKRVQLAKEEQARKAERNTKDKDSADSTEDADPGAEKARLLQSESRNSLTNADSTENNEESARQSEGRDGRADAESEVVTRSFMSPGIDSPMATSFTIGASEKARGKMKERRSLSLETNSSLDRIAAVGVGRNGFVPTQEWVTSWQQGLPLDSVMLVISELLPKVQELQASRHRANSTSIIVDFLSTVSLGHVLPEITPVTPRRFMWSDASIIWLTSLIWGEIYVRGMTPLGIWNATNVRLFYVKHAQNQPRQITEAVSTVVGGFLRRTPETSQPRPRS</sequence>
<proteinExistence type="predicted"/>
<feature type="region of interest" description="Disordered" evidence="1">
    <location>
        <begin position="168"/>
        <end position="200"/>
    </location>
</feature>
<gene>
    <name evidence="2" type="ORF">BDZ94DRAFT_1158462</name>
</gene>
<accession>A0A9P5YD08</accession>
<comment type="caution">
    <text evidence="2">The sequence shown here is derived from an EMBL/GenBank/DDBJ whole genome shotgun (WGS) entry which is preliminary data.</text>
</comment>
<evidence type="ECO:0000256" key="1">
    <source>
        <dbReference type="SAM" id="MobiDB-lite"/>
    </source>
</evidence>
<feature type="compositionally biased region" description="Basic and acidic residues" evidence="1">
    <location>
        <begin position="660"/>
        <end position="676"/>
    </location>
</feature>
<feature type="region of interest" description="Disordered" evidence="1">
    <location>
        <begin position="660"/>
        <end position="728"/>
    </location>
</feature>
<evidence type="ECO:0000313" key="2">
    <source>
        <dbReference type="EMBL" id="KAF9466425.1"/>
    </source>
</evidence>
<dbReference type="GO" id="GO:0005797">
    <property type="term" value="C:Golgi medial cisterna"/>
    <property type="evidence" value="ECO:0007669"/>
    <property type="project" value="TreeGrafter"/>
</dbReference>